<dbReference type="KEGG" id="dfa:DFA_00148"/>
<feature type="domain" description="START" evidence="2">
    <location>
        <begin position="1"/>
        <end position="191"/>
    </location>
</feature>
<organism evidence="3 4">
    <name type="scientific">Cavenderia fasciculata</name>
    <name type="common">Slime mold</name>
    <name type="synonym">Dictyostelium fasciculatum</name>
    <dbReference type="NCBI Taxonomy" id="261658"/>
    <lineage>
        <taxon>Eukaryota</taxon>
        <taxon>Amoebozoa</taxon>
        <taxon>Evosea</taxon>
        <taxon>Eumycetozoa</taxon>
        <taxon>Dictyostelia</taxon>
        <taxon>Acytosteliales</taxon>
        <taxon>Cavenderiaceae</taxon>
        <taxon>Cavenderia</taxon>
    </lineage>
</organism>
<dbReference type="GO" id="GO:0008289">
    <property type="term" value="F:lipid binding"/>
    <property type="evidence" value="ECO:0007669"/>
    <property type="project" value="InterPro"/>
</dbReference>
<proteinExistence type="predicted"/>
<sequence length="318" mass="36611">MQYVNGHDIATQSITEVQTLALSNRIPWTRLQAESFDPDSSIWGYHSHEKGIYLNRGICDFNISPENMFELLYNLKSRTQWDIHCKEADIMEEYDHLNHIIRMMMTHPLGTIKMNLYRSCRYDPQKRLYVIAMRSIELDDHDPMENWFECLPNGWIIQGVDGSRDRCRLIFVQQCHMRDIELQSIPGYKSFETSEQLGDFHYLTIFPASVGGRLGKIFECLKDFILLNVKQIEIKDTRLKILEQAERQVNEMFGTSTIDYGFTNGGHPGTIPAAENTPFATAAETAVPVNPVQASSPSHCLEYRKGRPRTTPPTTTTR</sequence>
<dbReference type="Gene3D" id="3.30.530.20">
    <property type="match status" value="1"/>
</dbReference>
<dbReference type="InterPro" id="IPR002913">
    <property type="entry name" value="START_lipid-bd_dom"/>
</dbReference>
<dbReference type="RefSeq" id="XP_004357864.1">
    <property type="nucleotide sequence ID" value="XM_004357807.1"/>
</dbReference>
<evidence type="ECO:0000313" key="3">
    <source>
        <dbReference type="EMBL" id="EGG19570.1"/>
    </source>
</evidence>
<dbReference type="Proteomes" id="UP000007797">
    <property type="component" value="Unassembled WGS sequence"/>
</dbReference>
<gene>
    <name evidence="3" type="ORF">DFA_00148</name>
</gene>
<dbReference type="SUPFAM" id="SSF55961">
    <property type="entry name" value="Bet v1-like"/>
    <property type="match status" value="1"/>
</dbReference>
<dbReference type="AlphaFoldDB" id="F4PXR0"/>
<reference evidence="4" key="1">
    <citation type="journal article" date="2011" name="Genome Res.">
        <title>Phylogeny-wide analysis of social amoeba genomes highlights ancient origins for complex intercellular communication.</title>
        <authorList>
            <person name="Heidel A.J."/>
            <person name="Lawal H.M."/>
            <person name="Felder M."/>
            <person name="Schilde C."/>
            <person name="Helps N.R."/>
            <person name="Tunggal B."/>
            <person name="Rivero F."/>
            <person name="John U."/>
            <person name="Schleicher M."/>
            <person name="Eichinger L."/>
            <person name="Platzer M."/>
            <person name="Noegel A.A."/>
            <person name="Schaap P."/>
            <person name="Gloeckner G."/>
        </authorList>
    </citation>
    <scope>NUCLEOTIDE SEQUENCE [LARGE SCALE GENOMIC DNA]</scope>
    <source>
        <strain evidence="4">SH3</strain>
    </source>
</reference>
<protein>
    <submittedName>
        <fullName evidence="3">F-Box A protein</fullName>
    </submittedName>
</protein>
<dbReference type="OrthoDB" id="17410at2759"/>
<dbReference type="CDD" id="cd00177">
    <property type="entry name" value="START"/>
    <property type="match status" value="1"/>
</dbReference>
<dbReference type="GeneID" id="14871704"/>
<name>F4PXR0_CACFS</name>
<dbReference type="InterPro" id="IPR023393">
    <property type="entry name" value="START-like_dom_sf"/>
</dbReference>
<keyword evidence="4" id="KW-1185">Reference proteome</keyword>
<evidence type="ECO:0000259" key="2">
    <source>
        <dbReference type="PROSITE" id="PS50848"/>
    </source>
</evidence>
<evidence type="ECO:0000256" key="1">
    <source>
        <dbReference type="SAM" id="MobiDB-lite"/>
    </source>
</evidence>
<evidence type="ECO:0000313" key="4">
    <source>
        <dbReference type="Proteomes" id="UP000007797"/>
    </source>
</evidence>
<feature type="region of interest" description="Disordered" evidence="1">
    <location>
        <begin position="291"/>
        <end position="318"/>
    </location>
</feature>
<accession>F4PXR0</accession>
<dbReference type="PROSITE" id="PS50848">
    <property type="entry name" value="START"/>
    <property type="match status" value="1"/>
</dbReference>
<dbReference type="EMBL" id="GL883014">
    <property type="protein sequence ID" value="EGG19570.1"/>
    <property type="molecule type" value="Genomic_DNA"/>
</dbReference>